<keyword evidence="12" id="KW-1185">Reference proteome</keyword>
<sequence>MPTFLCIFLLLLWKNHHCSALNLEGCSLTDFRLRINVDPYGIFGNWKSKDNDPCRWSGVYCIDGKVNMLNLSGFSLRGTLAPQIGRLQYLRALILNNNQFYGAIPKEISELPKLELLDLRANNFSGIFPAEIGKQSSHTNILVFDKIIKDNTALKLSKFELQSKLKFMFRTNRKIGFATHNFEKKNQHVINYSRRKLFEGRNLAAAAAASVIVAPSQEFNNTPSLRSGSFPAFLIMNGSWKPDFALPVELFNTTSQNPFPVNVGENKNSVQDIGTWVYVLLGFVALILTLIILITFLSGHSHGMSKIIPFKTGSSGQLQRAFVTGIPKLHREELETACEDFSNIIESHPEFTIFKGTLSSGVEIAVLSTVISSAMDWSIQSEALFRRKIDTLSRVNHRNFVNILGYCEVDEPFMRAMVCEYPPNGTLYENLHLVKECEHLNWSIRMRIIMGITYCLQYMHHELSPPVSLPNLQSSSIYLTDDYAAKIADMDVWKDVGRKIWNGEDEGDIDDPETTFSEFTSNVYDFGLVLLEIISGKPAYSVPDGAILVWSATHLDMNGDKSHLVDPTLTSINDKELDAICLVIRECVDPDLKKRPTMQEVATKLRSALNISPASTTPNVSPLWWAELEILSFHASN</sequence>
<feature type="domain" description="Protein kinase" evidence="10">
    <location>
        <begin position="304"/>
        <end position="609"/>
    </location>
</feature>
<dbReference type="Pfam" id="PF08263">
    <property type="entry name" value="LRRNT_2"/>
    <property type="match status" value="1"/>
</dbReference>
<evidence type="ECO:0000313" key="11">
    <source>
        <dbReference type="EMBL" id="KMZ60084.1"/>
    </source>
</evidence>
<dbReference type="InterPro" id="IPR001245">
    <property type="entry name" value="Ser-Thr/Tyr_kinase_cat_dom"/>
</dbReference>
<keyword evidence="11" id="KW-0808">Transferase</keyword>
<dbReference type="InterPro" id="IPR011009">
    <property type="entry name" value="Kinase-like_dom_sf"/>
</dbReference>
<keyword evidence="11" id="KW-0418">Kinase</keyword>
<reference evidence="12" key="1">
    <citation type="journal article" date="2016" name="Nature">
        <title>The genome of the seagrass Zostera marina reveals angiosperm adaptation to the sea.</title>
        <authorList>
            <person name="Olsen J.L."/>
            <person name="Rouze P."/>
            <person name="Verhelst B."/>
            <person name="Lin Y.-C."/>
            <person name="Bayer T."/>
            <person name="Collen J."/>
            <person name="Dattolo E."/>
            <person name="De Paoli E."/>
            <person name="Dittami S."/>
            <person name="Maumus F."/>
            <person name="Michel G."/>
            <person name="Kersting A."/>
            <person name="Lauritano C."/>
            <person name="Lohaus R."/>
            <person name="Toepel M."/>
            <person name="Tonon T."/>
            <person name="Vanneste K."/>
            <person name="Amirebrahimi M."/>
            <person name="Brakel J."/>
            <person name="Bostroem C."/>
            <person name="Chovatia M."/>
            <person name="Grimwood J."/>
            <person name="Jenkins J.W."/>
            <person name="Jueterbock A."/>
            <person name="Mraz A."/>
            <person name="Stam W.T."/>
            <person name="Tice H."/>
            <person name="Bornberg-Bauer E."/>
            <person name="Green P.J."/>
            <person name="Pearson G.A."/>
            <person name="Procaccini G."/>
            <person name="Duarte C.M."/>
            <person name="Schmutz J."/>
            <person name="Reusch T.B.H."/>
            <person name="Van de Peer Y."/>
        </authorList>
    </citation>
    <scope>NUCLEOTIDE SEQUENCE [LARGE SCALE GENOMIC DNA]</scope>
    <source>
        <strain evidence="12">cv. Finnish</strain>
    </source>
</reference>
<dbReference type="InterPro" id="IPR001611">
    <property type="entry name" value="Leu-rich_rpt"/>
</dbReference>
<dbReference type="OMA" id="NNNFQWP"/>
<comment type="caution">
    <text evidence="11">The sequence shown here is derived from an EMBL/GenBank/DDBJ whole genome shotgun (WGS) entry which is preliminary data.</text>
</comment>
<evidence type="ECO:0000313" key="12">
    <source>
        <dbReference type="Proteomes" id="UP000036987"/>
    </source>
</evidence>
<dbReference type="STRING" id="29655.A0A0K9NTI1"/>
<dbReference type="GO" id="GO:0012505">
    <property type="term" value="C:endomembrane system"/>
    <property type="evidence" value="ECO:0007669"/>
    <property type="project" value="UniProtKB-SubCell"/>
</dbReference>
<dbReference type="FunFam" id="3.30.200.20:FF:000489">
    <property type="entry name" value="Inactive receptor-like serine/threonine-protein kinase"/>
    <property type="match status" value="1"/>
</dbReference>
<proteinExistence type="predicted"/>
<keyword evidence="11" id="KW-0675">Receptor</keyword>
<keyword evidence="2 8" id="KW-0812">Transmembrane</keyword>
<gene>
    <name evidence="11" type="ORF">ZOSMA_60G00270</name>
</gene>
<keyword evidence="1" id="KW-0433">Leucine-rich repeat</keyword>
<keyword evidence="5 8" id="KW-1133">Transmembrane helix</keyword>
<dbReference type="GO" id="GO:0004713">
    <property type="term" value="F:protein tyrosine kinase activity"/>
    <property type="evidence" value="ECO:0007669"/>
    <property type="project" value="InterPro"/>
</dbReference>
<feature type="transmembrane region" description="Helical" evidence="8">
    <location>
        <begin position="276"/>
        <end position="297"/>
    </location>
</feature>
<feature type="signal peptide" evidence="9">
    <location>
        <begin position="1"/>
        <end position="20"/>
    </location>
</feature>
<dbReference type="SMART" id="SM00219">
    <property type="entry name" value="TyrKc"/>
    <property type="match status" value="1"/>
</dbReference>
<dbReference type="Gene3D" id="1.10.510.10">
    <property type="entry name" value="Transferase(Phosphotransferase) domain 1"/>
    <property type="match status" value="1"/>
</dbReference>
<dbReference type="Pfam" id="PF07714">
    <property type="entry name" value="PK_Tyr_Ser-Thr"/>
    <property type="match status" value="1"/>
</dbReference>
<organism evidence="11 12">
    <name type="scientific">Zostera marina</name>
    <name type="common">Eelgrass</name>
    <dbReference type="NCBI Taxonomy" id="29655"/>
    <lineage>
        <taxon>Eukaryota</taxon>
        <taxon>Viridiplantae</taxon>
        <taxon>Streptophyta</taxon>
        <taxon>Embryophyta</taxon>
        <taxon>Tracheophyta</taxon>
        <taxon>Spermatophyta</taxon>
        <taxon>Magnoliopsida</taxon>
        <taxon>Liliopsida</taxon>
        <taxon>Zosteraceae</taxon>
        <taxon>Zostera</taxon>
    </lineage>
</organism>
<dbReference type="InterPro" id="IPR000719">
    <property type="entry name" value="Prot_kinase_dom"/>
</dbReference>
<keyword evidence="3 9" id="KW-0732">Signal</keyword>
<dbReference type="InterPro" id="IPR032675">
    <property type="entry name" value="LRR_dom_sf"/>
</dbReference>
<comment type="subcellular location">
    <subcellularLocation>
        <location evidence="7">Endomembrane system</location>
        <topology evidence="7">Single-pass type I membrane protein</topology>
    </subcellularLocation>
</comment>
<evidence type="ECO:0000256" key="9">
    <source>
        <dbReference type="SAM" id="SignalP"/>
    </source>
</evidence>
<dbReference type="AlphaFoldDB" id="A0A0K9NTI1"/>
<evidence type="ECO:0000256" key="8">
    <source>
        <dbReference type="SAM" id="Phobius"/>
    </source>
</evidence>
<dbReference type="Pfam" id="PF00560">
    <property type="entry name" value="LRR_1"/>
    <property type="match status" value="1"/>
</dbReference>
<evidence type="ECO:0000259" key="10">
    <source>
        <dbReference type="PROSITE" id="PS50011"/>
    </source>
</evidence>
<dbReference type="Gene3D" id="3.80.10.10">
    <property type="entry name" value="Ribonuclease Inhibitor"/>
    <property type="match status" value="1"/>
</dbReference>
<dbReference type="PROSITE" id="PS50011">
    <property type="entry name" value="PROTEIN_KINASE_DOM"/>
    <property type="match status" value="1"/>
</dbReference>
<accession>A0A0K9NTI1</accession>
<evidence type="ECO:0000256" key="6">
    <source>
        <dbReference type="ARBA" id="ARBA00023136"/>
    </source>
</evidence>
<dbReference type="SUPFAM" id="SSF52058">
    <property type="entry name" value="L domain-like"/>
    <property type="match status" value="1"/>
</dbReference>
<dbReference type="InterPro" id="IPR013210">
    <property type="entry name" value="LRR_N_plant-typ"/>
</dbReference>
<evidence type="ECO:0000256" key="5">
    <source>
        <dbReference type="ARBA" id="ARBA00022989"/>
    </source>
</evidence>
<keyword evidence="4" id="KW-0677">Repeat</keyword>
<evidence type="ECO:0000256" key="3">
    <source>
        <dbReference type="ARBA" id="ARBA00022729"/>
    </source>
</evidence>
<dbReference type="SUPFAM" id="SSF56112">
    <property type="entry name" value="Protein kinase-like (PK-like)"/>
    <property type="match status" value="1"/>
</dbReference>
<dbReference type="FunFam" id="3.80.10.10:FF:000129">
    <property type="entry name" value="Leucine-rich repeat receptor-like kinase"/>
    <property type="match status" value="1"/>
</dbReference>
<evidence type="ECO:0000256" key="2">
    <source>
        <dbReference type="ARBA" id="ARBA00022692"/>
    </source>
</evidence>
<dbReference type="EMBL" id="LFYR01001640">
    <property type="protein sequence ID" value="KMZ60084.1"/>
    <property type="molecule type" value="Genomic_DNA"/>
</dbReference>
<dbReference type="PANTHER" id="PTHR46084:SF1">
    <property type="entry name" value="PROTEIN MALE DISCOVERER 2"/>
    <property type="match status" value="1"/>
</dbReference>
<keyword evidence="6 8" id="KW-0472">Membrane</keyword>
<dbReference type="Proteomes" id="UP000036987">
    <property type="component" value="Unassembled WGS sequence"/>
</dbReference>
<protein>
    <submittedName>
        <fullName evidence="11">Putative LRR receptor-like serine/threonine-protein kinase</fullName>
    </submittedName>
</protein>
<dbReference type="Gene3D" id="3.30.200.20">
    <property type="entry name" value="Phosphorylase Kinase, domain 1"/>
    <property type="match status" value="1"/>
</dbReference>
<evidence type="ECO:0000256" key="7">
    <source>
        <dbReference type="ARBA" id="ARBA00046288"/>
    </source>
</evidence>
<evidence type="ECO:0000256" key="4">
    <source>
        <dbReference type="ARBA" id="ARBA00022737"/>
    </source>
</evidence>
<evidence type="ECO:0000256" key="1">
    <source>
        <dbReference type="ARBA" id="ARBA00022614"/>
    </source>
</evidence>
<dbReference type="OrthoDB" id="291737at2759"/>
<dbReference type="InterPro" id="IPR020635">
    <property type="entry name" value="Tyr_kinase_cat_dom"/>
</dbReference>
<dbReference type="PANTHER" id="PTHR46084">
    <property type="entry name" value="PROTEIN MALE DISCOVERER 2"/>
    <property type="match status" value="1"/>
</dbReference>
<feature type="chain" id="PRO_5005527208" evidence="9">
    <location>
        <begin position="21"/>
        <end position="637"/>
    </location>
</feature>
<name>A0A0K9NTI1_ZOSMR</name>
<dbReference type="GO" id="GO:0005524">
    <property type="term" value="F:ATP binding"/>
    <property type="evidence" value="ECO:0007669"/>
    <property type="project" value="InterPro"/>
</dbReference>